<dbReference type="EMBL" id="GL378328">
    <property type="protein sequence ID" value="EFJ51261.1"/>
    <property type="molecule type" value="Genomic_DNA"/>
</dbReference>
<gene>
    <name evidence="2" type="ORF">VOLCADRAFT_120496</name>
</gene>
<feature type="region of interest" description="Disordered" evidence="1">
    <location>
        <begin position="189"/>
        <end position="244"/>
    </location>
</feature>
<dbReference type="GeneID" id="9624883"/>
<dbReference type="AlphaFoldDB" id="D8TMI1"/>
<dbReference type="OrthoDB" id="542755at2759"/>
<dbReference type="InParanoid" id="D8TMI1"/>
<feature type="region of interest" description="Disordered" evidence="1">
    <location>
        <begin position="546"/>
        <end position="567"/>
    </location>
</feature>
<accession>D8TMI1</accession>
<organism evidence="3">
    <name type="scientific">Volvox carteri f. nagariensis</name>
    <dbReference type="NCBI Taxonomy" id="3068"/>
    <lineage>
        <taxon>Eukaryota</taxon>
        <taxon>Viridiplantae</taxon>
        <taxon>Chlorophyta</taxon>
        <taxon>core chlorophytes</taxon>
        <taxon>Chlorophyceae</taxon>
        <taxon>CS clade</taxon>
        <taxon>Chlamydomonadales</taxon>
        <taxon>Volvocaceae</taxon>
        <taxon>Volvox</taxon>
    </lineage>
</organism>
<evidence type="ECO:0000256" key="1">
    <source>
        <dbReference type="SAM" id="MobiDB-lite"/>
    </source>
</evidence>
<dbReference type="KEGG" id="vcn:VOLCADRAFT_120496"/>
<sequence length="567" mass="59317">MTEYMANPGGFGGFNQAAIQDTFHFDTNQFLTPVDGDNALLDYDDLFSMLQQPDAQGSGGSSGSAFPSAGSDGWAGPPIPVQPVAATPGQYPKPQQLKQPQPQISKQVKPSRDATSKRSRDAVSGKSKQHQMKDLEAIAAKKSQDLKRLMLENQELKFRSQILEKVIQMRDYQLKVMRGLPEDLPQYWGAGKPAATTTTTTTTTTTQAPAGKPPPVSAATQAPAAAAPGTPPQEAPAPGGVGVGVGIGGTRGGAGGCSGGGGGASWSGGATTAETAAPAPAAAAVAAAGVSDSNEHGNGGNGGYTAVEALRMSSCSCLLRASGGHLSAADRERFRSLQKGQLMAGWKHYLSEVAVPLLALESNGQDERAAASVLQLAGEATHMLKHASLLAPDTLMVVTQTHLETEVLTAPDPSHWHAVVRTLELSPDQIRELRAVFRLVSDIMSAVLAERKAINMRLAEGVHLHDSVADIRVAMKHLTVSPECEVLQALQRSMRREKAAHLLLRGFLFGRTLSVLQFVKAAVYSYPWMPDAAAIVATVVEQAEAAEAAEGGEGDGEEGEGTQDGGV</sequence>
<dbReference type="Proteomes" id="UP000001058">
    <property type="component" value="Unassembled WGS sequence"/>
</dbReference>
<feature type="region of interest" description="Disordered" evidence="1">
    <location>
        <begin position="51"/>
        <end position="133"/>
    </location>
</feature>
<reference evidence="2 3" key="1">
    <citation type="journal article" date="2010" name="Science">
        <title>Genomic analysis of organismal complexity in the multicellular green alga Volvox carteri.</title>
        <authorList>
            <person name="Prochnik S.E."/>
            <person name="Umen J."/>
            <person name="Nedelcu A.M."/>
            <person name="Hallmann A."/>
            <person name="Miller S.M."/>
            <person name="Nishii I."/>
            <person name="Ferris P."/>
            <person name="Kuo A."/>
            <person name="Mitros T."/>
            <person name="Fritz-Laylin L.K."/>
            <person name="Hellsten U."/>
            <person name="Chapman J."/>
            <person name="Simakov O."/>
            <person name="Rensing S.A."/>
            <person name="Terry A."/>
            <person name="Pangilinan J."/>
            <person name="Kapitonov V."/>
            <person name="Jurka J."/>
            <person name="Salamov A."/>
            <person name="Shapiro H."/>
            <person name="Schmutz J."/>
            <person name="Grimwood J."/>
            <person name="Lindquist E."/>
            <person name="Lucas S."/>
            <person name="Grigoriev I.V."/>
            <person name="Schmitt R."/>
            <person name="Kirk D."/>
            <person name="Rokhsar D.S."/>
        </authorList>
    </citation>
    <scope>NUCLEOTIDE SEQUENCE [LARGE SCALE GENOMIC DNA]</scope>
    <source>
        <strain evidence="3">f. Nagariensis / Eve</strain>
    </source>
</reference>
<feature type="compositionally biased region" description="Low complexity" evidence="1">
    <location>
        <begin position="196"/>
        <end position="206"/>
    </location>
</feature>
<name>D8TMI1_VOLCA</name>
<feature type="compositionally biased region" description="Low complexity" evidence="1">
    <location>
        <begin position="63"/>
        <end position="72"/>
    </location>
</feature>
<keyword evidence="3" id="KW-1185">Reference proteome</keyword>
<evidence type="ECO:0008006" key="4">
    <source>
        <dbReference type="Google" id="ProtNLM"/>
    </source>
</evidence>
<evidence type="ECO:0000313" key="2">
    <source>
        <dbReference type="EMBL" id="EFJ51261.1"/>
    </source>
</evidence>
<feature type="compositionally biased region" description="Basic and acidic residues" evidence="1">
    <location>
        <begin position="110"/>
        <end position="123"/>
    </location>
</feature>
<feature type="compositionally biased region" description="Acidic residues" evidence="1">
    <location>
        <begin position="550"/>
        <end position="561"/>
    </location>
</feature>
<evidence type="ECO:0000313" key="3">
    <source>
        <dbReference type="Proteomes" id="UP000001058"/>
    </source>
</evidence>
<dbReference type="STRING" id="3068.D8TMI1"/>
<protein>
    <recommendedName>
        <fullName evidence="4">BZIP domain-containing protein</fullName>
    </recommendedName>
</protein>
<feature type="compositionally biased region" description="Low complexity" evidence="1">
    <location>
        <begin position="217"/>
        <end position="228"/>
    </location>
</feature>
<proteinExistence type="predicted"/>
<dbReference type="RefSeq" id="XP_002947728.1">
    <property type="nucleotide sequence ID" value="XM_002947682.1"/>
</dbReference>
<feature type="compositionally biased region" description="Low complexity" evidence="1">
    <location>
        <begin position="88"/>
        <end position="107"/>
    </location>
</feature>